<feature type="transmembrane region" description="Helical" evidence="1">
    <location>
        <begin position="56"/>
        <end position="83"/>
    </location>
</feature>
<dbReference type="AlphaFoldDB" id="A0AAD7HJE5"/>
<sequence length="154" mass="17374">MSAFAGLHDVPALRAIPLPKTLLIPTCISLLVSFILLVVSLLDLAQRKRRVDSPSYFSTCITCAYFLAVLWLAAFSVTTMVLVSWKSGDFQAEILHQQQGLPVTVQTQRLQCFLAAFEFLILGGIAVKGHLILRRKEGDPRHWRRMYDDDLTDR</sequence>
<protein>
    <submittedName>
        <fullName evidence="2">Uncharacterized protein</fullName>
    </submittedName>
</protein>
<evidence type="ECO:0000256" key="1">
    <source>
        <dbReference type="SAM" id="Phobius"/>
    </source>
</evidence>
<feature type="transmembrane region" description="Helical" evidence="1">
    <location>
        <begin position="113"/>
        <end position="133"/>
    </location>
</feature>
<dbReference type="EMBL" id="JARJLG010000271">
    <property type="protein sequence ID" value="KAJ7721175.1"/>
    <property type="molecule type" value="Genomic_DNA"/>
</dbReference>
<evidence type="ECO:0000313" key="3">
    <source>
        <dbReference type="Proteomes" id="UP001215280"/>
    </source>
</evidence>
<comment type="caution">
    <text evidence="2">The sequence shown here is derived from an EMBL/GenBank/DDBJ whole genome shotgun (WGS) entry which is preliminary data.</text>
</comment>
<name>A0AAD7HJE5_9AGAR</name>
<gene>
    <name evidence="2" type="ORF">DFH07DRAFT_302585</name>
</gene>
<keyword evidence="1" id="KW-0812">Transmembrane</keyword>
<accession>A0AAD7HJE5</accession>
<evidence type="ECO:0000313" key="2">
    <source>
        <dbReference type="EMBL" id="KAJ7721175.1"/>
    </source>
</evidence>
<reference evidence="2" key="1">
    <citation type="submission" date="2023-03" db="EMBL/GenBank/DDBJ databases">
        <title>Massive genome expansion in bonnet fungi (Mycena s.s.) driven by repeated elements and novel gene families across ecological guilds.</title>
        <authorList>
            <consortium name="Lawrence Berkeley National Laboratory"/>
            <person name="Harder C.B."/>
            <person name="Miyauchi S."/>
            <person name="Viragh M."/>
            <person name="Kuo A."/>
            <person name="Thoen E."/>
            <person name="Andreopoulos B."/>
            <person name="Lu D."/>
            <person name="Skrede I."/>
            <person name="Drula E."/>
            <person name="Henrissat B."/>
            <person name="Morin E."/>
            <person name="Kohler A."/>
            <person name="Barry K."/>
            <person name="LaButti K."/>
            <person name="Morin E."/>
            <person name="Salamov A."/>
            <person name="Lipzen A."/>
            <person name="Mereny Z."/>
            <person name="Hegedus B."/>
            <person name="Baldrian P."/>
            <person name="Stursova M."/>
            <person name="Weitz H."/>
            <person name="Taylor A."/>
            <person name="Grigoriev I.V."/>
            <person name="Nagy L.G."/>
            <person name="Martin F."/>
            <person name="Kauserud H."/>
        </authorList>
    </citation>
    <scope>NUCLEOTIDE SEQUENCE</scope>
    <source>
        <strain evidence="2">CBHHK188m</strain>
    </source>
</reference>
<dbReference type="Proteomes" id="UP001215280">
    <property type="component" value="Unassembled WGS sequence"/>
</dbReference>
<feature type="transmembrane region" description="Helical" evidence="1">
    <location>
        <begin position="22"/>
        <end position="44"/>
    </location>
</feature>
<keyword evidence="1" id="KW-0472">Membrane</keyword>
<keyword evidence="3" id="KW-1185">Reference proteome</keyword>
<proteinExistence type="predicted"/>
<organism evidence="2 3">
    <name type="scientific">Mycena maculata</name>
    <dbReference type="NCBI Taxonomy" id="230809"/>
    <lineage>
        <taxon>Eukaryota</taxon>
        <taxon>Fungi</taxon>
        <taxon>Dikarya</taxon>
        <taxon>Basidiomycota</taxon>
        <taxon>Agaricomycotina</taxon>
        <taxon>Agaricomycetes</taxon>
        <taxon>Agaricomycetidae</taxon>
        <taxon>Agaricales</taxon>
        <taxon>Marasmiineae</taxon>
        <taxon>Mycenaceae</taxon>
        <taxon>Mycena</taxon>
    </lineage>
</organism>
<keyword evidence="1" id="KW-1133">Transmembrane helix</keyword>